<dbReference type="AlphaFoldDB" id="A0A1M4WF15"/>
<accession>A0A1M4WF15</accession>
<dbReference type="EMBL" id="FQVL01000003">
    <property type="protein sequence ID" value="SHE79760.1"/>
    <property type="molecule type" value="Genomic_DNA"/>
</dbReference>
<protein>
    <submittedName>
        <fullName evidence="2">Uncharacterized protein</fullName>
    </submittedName>
</protein>
<dbReference type="Proteomes" id="UP000184476">
    <property type="component" value="Unassembled WGS sequence"/>
</dbReference>
<gene>
    <name evidence="2" type="ORF">SAMN05444392_103190</name>
</gene>
<keyword evidence="1" id="KW-1133">Transmembrane helix</keyword>
<name>A0A1M4WF15_9BACL</name>
<feature type="transmembrane region" description="Helical" evidence="1">
    <location>
        <begin position="44"/>
        <end position="65"/>
    </location>
</feature>
<organism evidence="2 3">
    <name type="scientific">Seinonella peptonophila</name>
    <dbReference type="NCBI Taxonomy" id="112248"/>
    <lineage>
        <taxon>Bacteria</taxon>
        <taxon>Bacillati</taxon>
        <taxon>Bacillota</taxon>
        <taxon>Bacilli</taxon>
        <taxon>Bacillales</taxon>
        <taxon>Thermoactinomycetaceae</taxon>
        <taxon>Seinonella</taxon>
    </lineage>
</organism>
<evidence type="ECO:0000313" key="2">
    <source>
        <dbReference type="EMBL" id="SHE79760.1"/>
    </source>
</evidence>
<keyword evidence="1" id="KW-0472">Membrane</keyword>
<dbReference type="RefSeq" id="WP_073154280.1">
    <property type="nucleotide sequence ID" value="NZ_FQVL01000003.1"/>
</dbReference>
<proteinExistence type="predicted"/>
<evidence type="ECO:0000313" key="3">
    <source>
        <dbReference type="Proteomes" id="UP000184476"/>
    </source>
</evidence>
<evidence type="ECO:0000256" key="1">
    <source>
        <dbReference type="SAM" id="Phobius"/>
    </source>
</evidence>
<feature type="transmembrane region" description="Helical" evidence="1">
    <location>
        <begin position="21"/>
        <end position="38"/>
    </location>
</feature>
<keyword evidence="3" id="KW-1185">Reference proteome</keyword>
<sequence>MKPEFIMESGIGTIIRNLLTCLFYFFIPFISFMAFYTRGSDNPVYYFFSILPALAGILFISLFLIELYWLITRRPVAEVTNEGIWIYKWNNREFHSWEGVKKFRFKINKFARGAGLVEFYDKPGNLLFDLDTSRAKWHRTEVREKLSHYAKCINNNNQPWT</sequence>
<keyword evidence="1" id="KW-0812">Transmembrane</keyword>
<reference evidence="2 3" key="1">
    <citation type="submission" date="2016-11" db="EMBL/GenBank/DDBJ databases">
        <authorList>
            <person name="Jaros S."/>
            <person name="Januszkiewicz K."/>
            <person name="Wedrychowicz H."/>
        </authorList>
    </citation>
    <scope>NUCLEOTIDE SEQUENCE [LARGE SCALE GENOMIC DNA]</scope>
    <source>
        <strain evidence="2 3">DSM 44666</strain>
    </source>
</reference>